<accession>A0A7J7KZ80</accession>
<comment type="caution">
    <text evidence="3">The sequence shown here is derived from an EMBL/GenBank/DDBJ whole genome shotgun (WGS) entry which is preliminary data.</text>
</comment>
<evidence type="ECO:0000256" key="1">
    <source>
        <dbReference type="SAM" id="MobiDB-lite"/>
    </source>
</evidence>
<dbReference type="EMBL" id="JACGCM010002781">
    <property type="protein sequence ID" value="KAF6135638.1"/>
    <property type="molecule type" value="Genomic_DNA"/>
</dbReference>
<feature type="compositionally biased region" description="Basic and acidic residues" evidence="1">
    <location>
        <begin position="1"/>
        <end position="14"/>
    </location>
</feature>
<proteinExistence type="predicted"/>
<dbReference type="AlphaFoldDB" id="A0A7J7KZ80"/>
<dbReference type="Proteomes" id="UP000541444">
    <property type="component" value="Unassembled WGS sequence"/>
</dbReference>
<evidence type="ECO:0000313" key="4">
    <source>
        <dbReference type="Proteomes" id="UP000541444"/>
    </source>
</evidence>
<dbReference type="Pfam" id="PF10536">
    <property type="entry name" value="PMD"/>
    <property type="match status" value="1"/>
</dbReference>
<sequence length="230" mass="26295">MRVEGYFEGERATSNEDVGPSDKSLLRSFRFHRVRSIALGQEKLHIRVHHHKSMWDLIKEPQVSETNSFHFKWGEMTPTLNDVEQLVGLPADGDVTVIGGTWGFPKILEVFENNLLQDLNAFKSLKAGGPGNSLSLRKLKDHYAYKLEKVLSDGTATVAKKKKKKKGLTTRSNARAYMLYVLRFFLFPMKKGTDDGARYLYLFVKDKVAKKWSWRSAVLANIYYNLGTTF</sequence>
<dbReference type="PANTHER" id="PTHR46033">
    <property type="entry name" value="PROTEIN MAIN-LIKE 2"/>
    <property type="match status" value="1"/>
</dbReference>
<dbReference type="InterPro" id="IPR044824">
    <property type="entry name" value="MAIN-like"/>
</dbReference>
<evidence type="ECO:0000313" key="3">
    <source>
        <dbReference type="EMBL" id="KAF6135638.1"/>
    </source>
</evidence>
<dbReference type="GO" id="GO:0010073">
    <property type="term" value="P:meristem maintenance"/>
    <property type="evidence" value="ECO:0007669"/>
    <property type="project" value="InterPro"/>
</dbReference>
<evidence type="ECO:0000259" key="2">
    <source>
        <dbReference type="Pfam" id="PF10536"/>
    </source>
</evidence>
<gene>
    <name evidence="3" type="ORF">GIB67_028209</name>
</gene>
<keyword evidence="4" id="KW-1185">Reference proteome</keyword>
<name>A0A7J7KZ80_9MAGN</name>
<protein>
    <recommendedName>
        <fullName evidence="2">Aminotransferase-like plant mobile domain-containing protein</fullName>
    </recommendedName>
</protein>
<organism evidence="3 4">
    <name type="scientific">Kingdonia uniflora</name>
    <dbReference type="NCBI Taxonomy" id="39325"/>
    <lineage>
        <taxon>Eukaryota</taxon>
        <taxon>Viridiplantae</taxon>
        <taxon>Streptophyta</taxon>
        <taxon>Embryophyta</taxon>
        <taxon>Tracheophyta</taxon>
        <taxon>Spermatophyta</taxon>
        <taxon>Magnoliopsida</taxon>
        <taxon>Ranunculales</taxon>
        <taxon>Circaeasteraceae</taxon>
        <taxon>Kingdonia</taxon>
    </lineage>
</organism>
<feature type="region of interest" description="Disordered" evidence="1">
    <location>
        <begin position="1"/>
        <end position="21"/>
    </location>
</feature>
<dbReference type="InterPro" id="IPR019557">
    <property type="entry name" value="AminoTfrase-like_pln_mobile"/>
</dbReference>
<reference evidence="3 4" key="1">
    <citation type="journal article" date="2020" name="IScience">
        <title>Genome Sequencing of the Endangered Kingdonia uniflora (Circaeasteraceae, Ranunculales) Reveals Potential Mechanisms of Evolutionary Specialization.</title>
        <authorList>
            <person name="Sun Y."/>
            <person name="Deng T."/>
            <person name="Zhang A."/>
            <person name="Moore M.J."/>
            <person name="Landis J.B."/>
            <person name="Lin N."/>
            <person name="Zhang H."/>
            <person name="Zhang X."/>
            <person name="Huang J."/>
            <person name="Zhang X."/>
            <person name="Sun H."/>
            <person name="Wang H."/>
        </authorList>
    </citation>
    <scope>NUCLEOTIDE SEQUENCE [LARGE SCALE GENOMIC DNA]</scope>
    <source>
        <strain evidence="3">TB1705</strain>
        <tissue evidence="3">Leaf</tissue>
    </source>
</reference>
<dbReference type="PANTHER" id="PTHR46033:SF80">
    <property type="entry name" value="PROTEIN MAIN-LIKE 2-LIKE"/>
    <property type="match status" value="1"/>
</dbReference>
<feature type="domain" description="Aminotransferase-like plant mobile" evidence="2">
    <location>
        <begin position="64"/>
        <end position="227"/>
    </location>
</feature>